<protein>
    <submittedName>
        <fullName evidence="1">Uncharacterized protein</fullName>
    </submittedName>
</protein>
<accession>A0A2G5NV69</accession>
<dbReference type="EMBL" id="MJBI02000009">
    <property type="protein sequence ID" value="RAI79324.1"/>
    <property type="molecule type" value="Genomic_DNA"/>
</dbReference>
<dbReference type="AlphaFoldDB" id="A0A2G5NV69"/>
<comment type="caution">
    <text evidence="1">The sequence shown here is derived from an EMBL/GenBank/DDBJ whole genome shotgun (WGS) entry which is preliminary data.</text>
</comment>
<organism evidence="1 2">
    <name type="scientific">Macrococcoides goetzii</name>
    <dbReference type="NCBI Taxonomy" id="1891097"/>
    <lineage>
        <taxon>Bacteria</taxon>
        <taxon>Bacillati</taxon>
        <taxon>Bacillota</taxon>
        <taxon>Bacilli</taxon>
        <taxon>Bacillales</taxon>
        <taxon>Staphylococcaceae</taxon>
        <taxon>Macrococcoides</taxon>
    </lineage>
</organism>
<sequence length="85" mass="10286">MERYARTIISQFKQYSKCEIDKSEGRVENTLSAYFKDGKKKTFRGSTWNAIAFDMAGFMRQEYFKKKYIDPMFSRERWIIDDSLR</sequence>
<proteinExistence type="predicted"/>
<dbReference type="Proteomes" id="UP000229523">
    <property type="component" value="Unassembled WGS sequence"/>
</dbReference>
<evidence type="ECO:0000313" key="2">
    <source>
        <dbReference type="Proteomes" id="UP000229523"/>
    </source>
</evidence>
<keyword evidence="2" id="KW-1185">Reference proteome</keyword>
<reference evidence="1 2" key="1">
    <citation type="journal article" date="2018" name="Front. Microbiol.">
        <title>Description and Comparative Genomics of Macrococcus caseolyticus subsp. hominis subsp. nov., Macrococcus goetzii sp. nov., Macrococcus epidermidis sp. nov., and Macrococcus bohemicus sp. nov., Novel Macrococci From Human Clinical Material With Virulence Potential and Suspected Uptake of Foreign DNA by Natural Transformation.</title>
        <authorList>
            <person name="Maslanova I."/>
            <person name="Wertheimer Z."/>
            <person name="Sedlacek I."/>
            <person name="Svec P."/>
            <person name="Indrakova A."/>
            <person name="Kovarovic V."/>
            <person name="Schumann P."/>
            <person name="Sproer C."/>
            <person name="Kralova S."/>
            <person name="Sedo O."/>
            <person name="Kristofova L."/>
            <person name="Vrbovska V."/>
            <person name="Fuzik T."/>
            <person name="Petras P."/>
            <person name="Zdrahal Z."/>
            <person name="Ruzickova V."/>
            <person name="Doskar J."/>
            <person name="Pantucek R."/>
        </authorList>
    </citation>
    <scope>NUCLEOTIDE SEQUENCE [LARGE SCALE GENOMIC DNA]</scope>
    <source>
        <strain evidence="1 2">CCM 4927</strain>
    </source>
</reference>
<evidence type="ECO:0000313" key="1">
    <source>
        <dbReference type="EMBL" id="RAI79324.1"/>
    </source>
</evidence>
<gene>
    <name evidence="1" type="ORF">BFS35_012250</name>
</gene>
<dbReference type="RefSeq" id="WP_099576823.1">
    <property type="nucleotide sequence ID" value="NZ_MJBI02000009.1"/>
</dbReference>
<name>A0A2G5NV69_9STAP</name>